<comment type="caution">
    <text evidence="8">The sequence shown here is derived from an EMBL/GenBank/DDBJ whole genome shotgun (WGS) entry which is preliminary data.</text>
</comment>
<dbReference type="Pfam" id="PF14322">
    <property type="entry name" value="SusD-like_3"/>
    <property type="match status" value="1"/>
</dbReference>
<proteinExistence type="inferred from homology"/>
<dbReference type="RefSeq" id="WP_110828484.1">
    <property type="nucleotide sequence ID" value="NZ_QKLU01000002.1"/>
</dbReference>
<dbReference type="InterPro" id="IPR011990">
    <property type="entry name" value="TPR-like_helical_dom_sf"/>
</dbReference>
<evidence type="ECO:0000313" key="8">
    <source>
        <dbReference type="EMBL" id="PYF75868.1"/>
    </source>
</evidence>
<dbReference type="InterPro" id="IPR012944">
    <property type="entry name" value="SusD_RagB_dom"/>
</dbReference>
<accession>A0A318UL78</accession>
<evidence type="ECO:0000259" key="7">
    <source>
        <dbReference type="Pfam" id="PF14322"/>
    </source>
</evidence>
<dbReference type="SUPFAM" id="SSF48452">
    <property type="entry name" value="TPR-like"/>
    <property type="match status" value="1"/>
</dbReference>
<protein>
    <submittedName>
        <fullName evidence="8">SusD-like starch-binding protein associating with outer membrane</fullName>
    </submittedName>
</protein>
<evidence type="ECO:0000256" key="3">
    <source>
        <dbReference type="ARBA" id="ARBA00022729"/>
    </source>
</evidence>
<dbReference type="AlphaFoldDB" id="A0A318UL78"/>
<evidence type="ECO:0000256" key="4">
    <source>
        <dbReference type="ARBA" id="ARBA00023136"/>
    </source>
</evidence>
<dbReference type="PROSITE" id="PS51257">
    <property type="entry name" value="PROKAR_LIPOPROTEIN"/>
    <property type="match status" value="1"/>
</dbReference>
<dbReference type="InterPro" id="IPR033985">
    <property type="entry name" value="SusD-like_N"/>
</dbReference>
<comment type="similarity">
    <text evidence="2">Belongs to the SusD family.</text>
</comment>
<dbReference type="Proteomes" id="UP000248198">
    <property type="component" value="Unassembled WGS sequence"/>
</dbReference>
<reference evidence="8 9" key="1">
    <citation type="submission" date="2018-06" db="EMBL/GenBank/DDBJ databases">
        <title>Genomic Encyclopedia of Archaeal and Bacterial Type Strains, Phase II (KMG-II): from individual species to whole genera.</title>
        <authorList>
            <person name="Goeker M."/>
        </authorList>
    </citation>
    <scope>NUCLEOTIDE SEQUENCE [LARGE SCALE GENOMIC DNA]</scope>
    <source>
        <strain evidence="8 9">DSM 27372</strain>
    </source>
</reference>
<evidence type="ECO:0000256" key="1">
    <source>
        <dbReference type="ARBA" id="ARBA00004442"/>
    </source>
</evidence>
<dbReference type="Gene3D" id="1.25.40.390">
    <property type="match status" value="1"/>
</dbReference>
<organism evidence="8 9">
    <name type="scientific">Pedobacter nutrimenti</name>
    <dbReference type="NCBI Taxonomy" id="1241337"/>
    <lineage>
        <taxon>Bacteria</taxon>
        <taxon>Pseudomonadati</taxon>
        <taxon>Bacteroidota</taxon>
        <taxon>Sphingobacteriia</taxon>
        <taxon>Sphingobacteriales</taxon>
        <taxon>Sphingobacteriaceae</taxon>
        <taxon>Pedobacter</taxon>
    </lineage>
</organism>
<dbReference type="OrthoDB" id="1080118at2"/>
<keyword evidence="5" id="KW-0998">Cell outer membrane</keyword>
<dbReference type="CDD" id="cd08977">
    <property type="entry name" value="SusD"/>
    <property type="match status" value="1"/>
</dbReference>
<comment type="subcellular location">
    <subcellularLocation>
        <location evidence="1">Cell outer membrane</location>
    </subcellularLocation>
</comment>
<evidence type="ECO:0000259" key="6">
    <source>
        <dbReference type="Pfam" id="PF07980"/>
    </source>
</evidence>
<feature type="domain" description="RagB/SusD" evidence="6">
    <location>
        <begin position="341"/>
        <end position="464"/>
    </location>
</feature>
<dbReference type="Gene3D" id="2.20.20.130">
    <property type="match status" value="1"/>
</dbReference>
<evidence type="ECO:0000313" key="9">
    <source>
        <dbReference type="Proteomes" id="UP000248198"/>
    </source>
</evidence>
<gene>
    <name evidence="8" type="ORF">B0O44_102422</name>
</gene>
<dbReference type="Pfam" id="PF07980">
    <property type="entry name" value="SusD_RagB"/>
    <property type="match status" value="1"/>
</dbReference>
<keyword evidence="4" id="KW-0472">Membrane</keyword>
<sequence>MRKNFKYIVYSGMLVGTLTASSCKKDFFNQPPATSIDATDALKADADVLTALTGTYAGLRSSTLFGRAIPLLGDLMADNVFTSSRNSGRYTQNNNYSYVINNADVLGVWQNAYMVILRANNVINSTPVVTSQANVNQYKGEAYAIRALMYFELVKAFARPYTDNPSGPGVPIVLNFDINNKPGRATVQQVYDQIAADLDKAFTLMTINQSASRFSKYGALALSAKVNLFKGTPASYQLAYDQAKSVIANSGRALLTTGNFSNYWTAVTPQTYETLFEVISDQIDNAGFDELPYFYSQSGYGDGLTTKAFYDTFSATDLRKTLITVGSRVRAENPAYIINKISNTKDYGGKKILRISDMYLIAAEAGYNLGTADATTLLQTLVAQRDPASTVTETGPALLERILTERRKELAFEGDRYPTLTRLKRDITGRNSSVSSVLYTNFKRIFPIPQSELDRNPMVQNTGW</sequence>
<feature type="domain" description="SusD-like N-terminal" evidence="7">
    <location>
        <begin position="82"/>
        <end position="228"/>
    </location>
</feature>
<name>A0A318UL78_9SPHI</name>
<evidence type="ECO:0000256" key="5">
    <source>
        <dbReference type="ARBA" id="ARBA00023237"/>
    </source>
</evidence>
<evidence type="ECO:0000256" key="2">
    <source>
        <dbReference type="ARBA" id="ARBA00006275"/>
    </source>
</evidence>
<dbReference type="EMBL" id="QKLU01000002">
    <property type="protein sequence ID" value="PYF75868.1"/>
    <property type="molecule type" value="Genomic_DNA"/>
</dbReference>
<dbReference type="Gene3D" id="1.25.40.900">
    <property type="match status" value="1"/>
</dbReference>
<keyword evidence="3" id="KW-0732">Signal</keyword>
<keyword evidence="9" id="KW-1185">Reference proteome</keyword>
<dbReference type="GO" id="GO:0009279">
    <property type="term" value="C:cell outer membrane"/>
    <property type="evidence" value="ECO:0007669"/>
    <property type="project" value="UniProtKB-SubCell"/>
</dbReference>